<comment type="caution">
    <text evidence="3">The sequence shown here is derived from an EMBL/GenBank/DDBJ whole genome shotgun (WGS) entry which is preliminary data.</text>
</comment>
<proteinExistence type="predicted"/>
<dbReference type="AlphaFoldDB" id="A0A8J2RQV8"/>
<protein>
    <submittedName>
        <fullName evidence="3">Uncharacterized protein</fullName>
    </submittedName>
</protein>
<keyword evidence="2" id="KW-1133">Transmembrane helix</keyword>
<dbReference type="OrthoDB" id="6335011at2759"/>
<gene>
    <name evidence="3" type="ORF">DGAL_LOCUS11195</name>
</gene>
<accession>A0A8J2RQV8</accession>
<organism evidence="3 4">
    <name type="scientific">Daphnia galeata</name>
    <dbReference type="NCBI Taxonomy" id="27404"/>
    <lineage>
        <taxon>Eukaryota</taxon>
        <taxon>Metazoa</taxon>
        <taxon>Ecdysozoa</taxon>
        <taxon>Arthropoda</taxon>
        <taxon>Crustacea</taxon>
        <taxon>Branchiopoda</taxon>
        <taxon>Diplostraca</taxon>
        <taxon>Cladocera</taxon>
        <taxon>Anomopoda</taxon>
        <taxon>Daphniidae</taxon>
        <taxon>Daphnia</taxon>
    </lineage>
</organism>
<keyword evidence="4" id="KW-1185">Reference proteome</keyword>
<dbReference type="EMBL" id="CAKKLH010000280">
    <property type="protein sequence ID" value="CAH0107861.1"/>
    <property type="molecule type" value="Genomic_DNA"/>
</dbReference>
<keyword evidence="2" id="KW-0472">Membrane</keyword>
<name>A0A8J2RQV8_9CRUS</name>
<evidence type="ECO:0000256" key="2">
    <source>
        <dbReference type="SAM" id="Phobius"/>
    </source>
</evidence>
<feature type="region of interest" description="Disordered" evidence="1">
    <location>
        <begin position="117"/>
        <end position="141"/>
    </location>
</feature>
<keyword evidence="2" id="KW-0812">Transmembrane</keyword>
<dbReference type="Proteomes" id="UP000789390">
    <property type="component" value="Unassembled WGS sequence"/>
</dbReference>
<feature type="transmembrane region" description="Helical" evidence="2">
    <location>
        <begin position="81"/>
        <end position="108"/>
    </location>
</feature>
<evidence type="ECO:0000313" key="3">
    <source>
        <dbReference type="EMBL" id="CAH0107861.1"/>
    </source>
</evidence>
<reference evidence="3" key="1">
    <citation type="submission" date="2021-11" db="EMBL/GenBank/DDBJ databases">
        <authorList>
            <person name="Schell T."/>
        </authorList>
    </citation>
    <scope>NUCLEOTIDE SEQUENCE</scope>
    <source>
        <strain evidence="3">M5</strain>
    </source>
</reference>
<evidence type="ECO:0000313" key="4">
    <source>
        <dbReference type="Proteomes" id="UP000789390"/>
    </source>
</evidence>
<sequence>MAFLFLVKVGTSRLNHTGREENCERAFGVSLSQYSEQVAHQVAKLKSIHVQKYRVCEIKMAIDQQMGRSIVGKVIETAPSILFSAVVYGVPIVYTAGIVAEIVFTTFFKQTKRGRPSVSKALDKPEGNTTTRAQGGTCGAF</sequence>
<evidence type="ECO:0000256" key="1">
    <source>
        <dbReference type="SAM" id="MobiDB-lite"/>
    </source>
</evidence>